<reference evidence="2" key="3">
    <citation type="submission" date="2021-05" db="UniProtKB">
        <authorList>
            <consortium name="EnsemblPlants"/>
        </authorList>
    </citation>
    <scope>IDENTIFICATION</scope>
    <source>
        <strain evidence="2">cv. B73</strain>
    </source>
</reference>
<feature type="compositionally biased region" description="Low complexity" evidence="1">
    <location>
        <begin position="305"/>
        <end position="321"/>
    </location>
</feature>
<feature type="compositionally biased region" description="Basic residues" evidence="1">
    <location>
        <begin position="111"/>
        <end position="125"/>
    </location>
</feature>
<feature type="region of interest" description="Disordered" evidence="1">
    <location>
        <begin position="62"/>
        <end position="141"/>
    </location>
</feature>
<dbReference type="AlphaFoldDB" id="A0A804UMC8"/>
<feature type="compositionally biased region" description="Basic residues" evidence="1">
    <location>
        <begin position="83"/>
        <end position="104"/>
    </location>
</feature>
<accession>A0A804UMC8</accession>
<organism evidence="2 3">
    <name type="scientific">Zea mays</name>
    <name type="common">Maize</name>
    <dbReference type="NCBI Taxonomy" id="4577"/>
    <lineage>
        <taxon>Eukaryota</taxon>
        <taxon>Viridiplantae</taxon>
        <taxon>Streptophyta</taxon>
        <taxon>Embryophyta</taxon>
        <taxon>Tracheophyta</taxon>
        <taxon>Spermatophyta</taxon>
        <taxon>Magnoliopsida</taxon>
        <taxon>Liliopsida</taxon>
        <taxon>Poales</taxon>
        <taxon>Poaceae</taxon>
        <taxon>PACMAD clade</taxon>
        <taxon>Panicoideae</taxon>
        <taxon>Andropogonodae</taxon>
        <taxon>Andropogoneae</taxon>
        <taxon>Tripsacinae</taxon>
        <taxon>Zea</taxon>
    </lineage>
</organism>
<evidence type="ECO:0000256" key="1">
    <source>
        <dbReference type="SAM" id="MobiDB-lite"/>
    </source>
</evidence>
<dbReference type="Gramene" id="Zm00001eb420990_T001">
    <property type="protein sequence ID" value="Zm00001eb420990_P001"/>
    <property type="gene ID" value="Zm00001eb420990"/>
</dbReference>
<proteinExistence type="predicted"/>
<reference evidence="3" key="1">
    <citation type="journal article" date="2009" name="Science">
        <title>The B73 maize genome: complexity, diversity, and dynamics.</title>
        <authorList>
            <person name="Schnable P.S."/>
            <person name="Ware D."/>
            <person name="Fulton R.S."/>
            <person name="Stein J.C."/>
            <person name="Wei F."/>
            <person name="Pasternak S."/>
            <person name="Liang C."/>
            <person name="Zhang J."/>
            <person name="Fulton L."/>
            <person name="Graves T.A."/>
            <person name="Minx P."/>
            <person name="Reily A.D."/>
            <person name="Courtney L."/>
            <person name="Kruchowski S.S."/>
            <person name="Tomlinson C."/>
            <person name="Strong C."/>
            <person name="Delehaunty K."/>
            <person name="Fronick C."/>
            <person name="Courtney B."/>
            <person name="Rock S.M."/>
            <person name="Belter E."/>
            <person name="Du F."/>
            <person name="Kim K."/>
            <person name="Abbott R.M."/>
            <person name="Cotton M."/>
            <person name="Levy A."/>
            <person name="Marchetto P."/>
            <person name="Ochoa K."/>
            <person name="Jackson S.M."/>
            <person name="Gillam B."/>
            <person name="Chen W."/>
            <person name="Yan L."/>
            <person name="Higginbotham J."/>
            <person name="Cardenas M."/>
            <person name="Waligorski J."/>
            <person name="Applebaum E."/>
            <person name="Phelps L."/>
            <person name="Falcone J."/>
            <person name="Kanchi K."/>
            <person name="Thane T."/>
            <person name="Scimone A."/>
            <person name="Thane N."/>
            <person name="Henke J."/>
            <person name="Wang T."/>
            <person name="Ruppert J."/>
            <person name="Shah N."/>
            <person name="Rotter K."/>
            <person name="Hodges J."/>
            <person name="Ingenthron E."/>
            <person name="Cordes M."/>
            <person name="Kohlberg S."/>
            <person name="Sgro J."/>
            <person name="Delgado B."/>
            <person name="Mead K."/>
            <person name="Chinwalla A."/>
            <person name="Leonard S."/>
            <person name="Crouse K."/>
            <person name="Collura K."/>
            <person name="Kudrna D."/>
            <person name="Currie J."/>
            <person name="He R."/>
            <person name="Angelova A."/>
            <person name="Rajasekar S."/>
            <person name="Mueller T."/>
            <person name="Lomeli R."/>
            <person name="Scara G."/>
            <person name="Ko A."/>
            <person name="Delaney K."/>
            <person name="Wissotski M."/>
            <person name="Lopez G."/>
            <person name="Campos D."/>
            <person name="Braidotti M."/>
            <person name="Ashley E."/>
            <person name="Golser W."/>
            <person name="Kim H."/>
            <person name="Lee S."/>
            <person name="Lin J."/>
            <person name="Dujmic Z."/>
            <person name="Kim W."/>
            <person name="Talag J."/>
            <person name="Zuccolo A."/>
            <person name="Fan C."/>
            <person name="Sebastian A."/>
            <person name="Kramer M."/>
            <person name="Spiegel L."/>
            <person name="Nascimento L."/>
            <person name="Zutavern T."/>
            <person name="Miller B."/>
            <person name="Ambroise C."/>
            <person name="Muller S."/>
            <person name="Spooner W."/>
            <person name="Narechania A."/>
            <person name="Ren L."/>
            <person name="Wei S."/>
            <person name="Kumari S."/>
            <person name="Faga B."/>
            <person name="Levy M.J."/>
            <person name="McMahan L."/>
            <person name="Van Buren P."/>
            <person name="Vaughn M.W."/>
            <person name="Ying K."/>
            <person name="Yeh C.-T."/>
            <person name="Emrich S.J."/>
            <person name="Jia Y."/>
            <person name="Kalyanaraman A."/>
            <person name="Hsia A.-P."/>
            <person name="Barbazuk W.B."/>
            <person name="Baucom R.S."/>
            <person name="Brutnell T.P."/>
            <person name="Carpita N.C."/>
            <person name="Chaparro C."/>
            <person name="Chia J.-M."/>
            <person name="Deragon J.-M."/>
            <person name="Estill J.C."/>
            <person name="Fu Y."/>
            <person name="Jeddeloh J.A."/>
            <person name="Han Y."/>
            <person name="Lee H."/>
            <person name="Li P."/>
            <person name="Lisch D.R."/>
            <person name="Liu S."/>
            <person name="Liu Z."/>
            <person name="Nagel D.H."/>
            <person name="McCann M.C."/>
            <person name="SanMiguel P."/>
            <person name="Myers A.M."/>
            <person name="Nettleton D."/>
            <person name="Nguyen J."/>
            <person name="Penning B.W."/>
            <person name="Ponnala L."/>
            <person name="Schneider K.L."/>
            <person name="Schwartz D.C."/>
            <person name="Sharma A."/>
            <person name="Soderlund C."/>
            <person name="Springer N.M."/>
            <person name="Sun Q."/>
            <person name="Wang H."/>
            <person name="Waterman M."/>
            <person name="Westerman R."/>
            <person name="Wolfgruber T.K."/>
            <person name="Yang L."/>
            <person name="Yu Y."/>
            <person name="Zhang L."/>
            <person name="Zhou S."/>
            <person name="Zhu Q."/>
            <person name="Bennetzen J.L."/>
            <person name="Dawe R.K."/>
            <person name="Jiang J."/>
            <person name="Jiang N."/>
            <person name="Presting G.G."/>
            <person name="Wessler S.R."/>
            <person name="Aluru S."/>
            <person name="Martienssen R.A."/>
            <person name="Clifton S.W."/>
            <person name="McCombie W.R."/>
            <person name="Wing R.A."/>
            <person name="Wilson R.K."/>
        </authorList>
    </citation>
    <scope>NUCLEOTIDE SEQUENCE [LARGE SCALE GENOMIC DNA]</scope>
    <source>
        <strain evidence="3">cv. B73</strain>
    </source>
</reference>
<reference evidence="2" key="2">
    <citation type="submission" date="2019-07" db="EMBL/GenBank/DDBJ databases">
        <authorList>
            <person name="Seetharam A."/>
            <person name="Woodhouse M."/>
            <person name="Cannon E."/>
        </authorList>
    </citation>
    <scope>NUCLEOTIDE SEQUENCE [LARGE SCALE GENOMIC DNA]</scope>
    <source>
        <strain evidence="2">cv. B73</strain>
    </source>
</reference>
<evidence type="ECO:0000313" key="3">
    <source>
        <dbReference type="Proteomes" id="UP000007305"/>
    </source>
</evidence>
<feature type="compositionally biased region" description="Low complexity" evidence="1">
    <location>
        <begin position="207"/>
        <end position="216"/>
    </location>
</feature>
<dbReference type="Proteomes" id="UP000007305">
    <property type="component" value="Chromosome 10"/>
</dbReference>
<sequence length="427" mass="44955">MAAPPLHPRHYGHTGTPSPLLSLCLCLLTKEPQLGTARHRRTYGYEDEARCLLLLPCGAGRGPGGATPEEAQDGGRGIAGGCRRSRCPPGRQRHVRGSARRSRRLHTEGRRRVRRLAGRSRRRHAHVQEIQGASSAEQGGGARAGVAAVPLGARQGLVGRGAPVPAALRRRRQPRSLLPSRHDSVLLPGEPRLGRGADGGGGGGRAPRGAVLAGRDPVQRQRRREGRPRPPRRSRAVRARGGAGPRGRAPRAGALPAGRLRRAPVRAGRAAPPHPGERARARGRLGGAPVPPHERPGVPRRRGARGQPVPGGLVRVAAAGLDARRQRQRQRRDGGLAGGGRRWRSPAVLAGAVRAARDAAARVQAVLGVRRGELLLPRVPGAALEDGAQGGVHAHGPVARRGAAQRHRQCGRGGPGAVTFSVTIYVS</sequence>
<keyword evidence="3" id="KW-1185">Reference proteome</keyword>
<feature type="compositionally biased region" description="Low complexity" evidence="1">
    <location>
        <begin position="246"/>
        <end position="258"/>
    </location>
</feature>
<feature type="region of interest" description="Disordered" evidence="1">
    <location>
        <begin position="164"/>
        <end position="342"/>
    </location>
</feature>
<dbReference type="EnsemblPlants" id="Zm00001eb420990_T001">
    <property type="protein sequence ID" value="Zm00001eb420990_P001"/>
    <property type="gene ID" value="Zm00001eb420990"/>
</dbReference>
<name>A0A804UMC8_MAIZE</name>
<feature type="compositionally biased region" description="Gly residues" evidence="1">
    <location>
        <begin position="196"/>
        <end position="206"/>
    </location>
</feature>
<dbReference type="InParanoid" id="A0A804UMC8"/>
<evidence type="ECO:0000313" key="2">
    <source>
        <dbReference type="EnsemblPlants" id="Zm00001eb420990_P001"/>
    </source>
</evidence>
<feature type="compositionally biased region" description="Basic residues" evidence="1">
    <location>
        <begin position="220"/>
        <end position="238"/>
    </location>
</feature>
<protein>
    <submittedName>
        <fullName evidence="2">Uncharacterized protein</fullName>
    </submittedName>
</protein>